<accession>A0A9X1ZS71</accession>
<reference evidence="2" key="1">
    <citation type="submission" date="2022-01" db="EMBL/GenBank/DDBJ databases">
        <title>Whole genome-based taxonomy of the Shewanellaceae.</title>
        <authorList>
            <person name="Martin-Rodriguez A.J."/>
        </authorList>
    </citation>
    <scope>NUCLEOTIDE SEQUENCE</scope>
    <source>
        <strain evidence="2">DSM 16422</strain>
    </source>
</reference>
<dbReference type="InterPro" id="IPR020008">
    <property type="entry name" value="GlyGly_CTERM"/>
</dbReference>
<dbReference type="Proteomes" id="UP001139333">
    <property type="component" value="Unassembled WGS sequence"/>
</dbReference>
<sequence>MQNCISNCTFTRVVTATQASSWTADYEYLNPGFTLEVSPSSFSLAAGQSQTLTITARANIDLADEWVHGYVMLKNADSNMSDTHLQATIGFKAGEMPAEVNAKLDNVDNTLKIEGIVSSGSDALQAKGFGLYKSVSAQGTAIGSSNDAERNSPWMYHDTLFITTTVVKPYTKRLIVEISESTSPDMDLFVGIDEDGDGKPSAVEVHYSLVCISGNEDSNERCIIETPTSGNYWIFAHNYRGTVEDEADDVTIRTTHIAYTYEESFTTDAPSAVAQDEEFDVTVTVNGYLDDKEQLLALEEGEVYYGLFELGTKENLKRNIGGTLLKVEGLAPQEVIPNEPPVVANPIADINTELNSEGNVSVSVNLSEVFTDPENDPLTLTFTGNDELTLADNVLSGTITQAGTSTIVVSATDGEFTVTTQFNIVVAEAPVVVPPPAPEPEKDSGGGSLGFVWLAVLALAGMRRQVKLAQ</sequence>
<evidence type="ECO:0000313" key="2">
    <source>
        <dbReference type="EMBL" id="MCL1141216.1"/>
    </source>
</evidence>
<feature type="domain" description="Dystroglycan-type cadherin-like" evidence="1">
    <location>
        <begin position="342"/>
        <end position="433"/>
    </location>
</feature>
<comment type="caution">
    <text evidence="2">The sequence shown here is derived from an EMBL/GenBank/DDBJ whole genome shotgun (WGS) entry which is preliminary data.</text>
</comment>
<organism evidence="2 3">
    <name type="scientific">Shewanella gaetbuli</name>
    <dbReference type="NCBI Taxonomy" id="220752"/>
    <lineage>
        <taxon>Bacteria</taxon>
        <taxon>Pseudomonadati</taxon>
        <taxon>Pseudomonadota</taxon>
        <taxon>Gammaproteobacteria</taxon>
        <taxon>Alteromonadales</taxon>
        <taxon>Shewanellaceae</taxon>
        <taxon>Shewanella</taxon>
    </lineage>
</organism>
<dbReference type="Pfam" id="PF17766">
    <property type="entry name" value="fn3_6"/>
    <property type="match status" value="1"/>
</dbReference>
<dbReference type="AlphaFoldDB" id="A0A9X1ZS71"/>
<evidence type="ECO:0000313" key="3">
    <source>
        <dbReference type="Proteomes" id="UP001139333"/>
    </source>
</evidence>
<gene>
    <name evidence="2" type="ORF">L2672_00685</name>
</gene>
<proteinExistence type="predicted"/>
<protein>
    <submittedName>
        <fullName evidence="2">GlyGly-CTERM sorting domain-containing protein</fullName>
    </submittedName>
</protein>
<dbReference type="InterPro" id="IPR041469">
    <property type="entry name" value="Subtilisin-like_FN3"/>
</dbReference>
<dbReference type="InterPro" id="IPR006644">
    <property type="entry name" value="Cadg"/>
</dbReference>
<dbReference type="SMART" id="SM00736">
    <property type="entry name" value="CADG"/>
    <property type="match status" value="1"/>
</dbReference>
<dbReference type="EMBL" id="JAKIKP010000001">
    <property type="protein sequence ID" value="MCL1141216.1"/>
    <property type="molecule type" value="Genomic_DNA"/>
</dbReference>
<keyword evidence="3" id="KW-1185">Reference proteome</keyword>
<name>A0A9X1ZS71_9GAMM</name>
<dbReference type="GO" id="GO:0016020">
    <property type="term" value="C:membrane"/>
    <property type="evidence" value="ECO:0007669"/>
    <property type="project" value="InterPro"/>
</dbReference>
<dbReference type="NCBIfam" id="TIGR03501">
    <property type="entry name" value="GlyGly_CTERM"/>
    <property type="match status" value="1"/>
</dbReference>
<evidence type="ECO:0000259" key="1">
    <source>
        <dbReference type="SMART" id="SM00736"/>
    </source>
</evidence>
<dbReference type="InterPro" id="IPR013783">
    <property type="entry name" value="Ig-like_fold"/>
</dbReference>
<dbReference type="Gene3D" id="2.60.40.10">
    <property type="entry name" value="Immunoglobulins"/>
    <property type="match status" value="1"/>
</dbReference>